<dbReference type="RefSeq" id="WP_039124294.1">
    <property type="nucleotide sequence ID" value="NZ_CP010427.1"/>
</dbReference>
<dbReference type="Gene3D" id="1.10.260.40">
    <property type="entry name" value="lambda repressor-like DNA-binding domains"/>
    <property type="match status" value="1"/>
</dbReference>
<dbReference type="EMBL" id="CP010427">
    <property type="protein sequence ID" value="AJC48837.1"/>
    <property type="molecule type" value="Genomic_DNA"/>
</dbReference>
<organism evidence="2 3">
    <name type="scientific">Allofrancisella guangzhouensis</name>
    <dbReference type="NCBI Taxonomy" id="594679"/>
    <lineage>
        <taxon>Bacteria</taxon>
        <taxon>Pseudomonadati</taxon>
        <taxon>Pseudomonadota</taxon>
        <taxon>Gammaproteobacteria</taxon>
        <taxon>Thiotrichales</taxon>
        <taxon>Francisellaceae</taxon>
        <taxon>Allofrancisella</taxon>
    </lineage>
</organism>
<dbReference type="Pfam" id="PF01381">
    <property type="entry name" value="HTH_3"/>
    <property type="match status" value="1"/>
</dbReference>
<dbReference type="CDD" id="cd00093">
    <property type="entry name" value="HTH_XRE"/>
    <property type="match status" value="1"/>
</dbReference>
<dbReference type="GO" id="GO:0003677">
    <property type="term" value="F:DNA binding"/>
    <property type="evidence" value="ECO:0007669"/>
    <property type="project" value="InterPro"/>
</dbReference>
<dbReference type="SUPFAM" id="SSF47413">
    <property type="entry name" value="lambda repressor-like DNA-binding domains"/>
    <property type="match status" value="1"/>
</dbReference>
<dbReference type="KEGG" id="fgu:SD28_03935"/>
<dbReference type="Proteomes" id="UP000031104">
    <property type="component" value="Chromosome"/>
</dbReference>
<dbReference type="InterPro" id="IPR001387">
    <property type="entry name" value="Cro/C1-type_HTH"/>
</dbReference>
<reference evidence="2 3" key="1">
    <citation type="submission" date="2014-12" db="EMBL/GenBank/DDBJ databases">
        <title>Complete genome sequence of Francisella guanzhouensis strain 08HL01032 isolated from air-conditioning system in China.</title>
        <authorList>
            <person name="Svensson D."/>
            <person name="Ohrman C."/>
            <person name="Backman S."/>
            <person name="Karlsson E."/>
            <person name="Nilsson E."/>
            <person name="Bystrom M."/>
            <person name="Larkeryd A."/>
            <person name="Stenberg P."/>
            <person name="Scholtz H.C."/>
            <person name="Forsman M."/>
            <person name="Sjodin A."/>
        </authorList>
    </citation>
    <scope>NUCLEOTIDE SEQUENCE [LARGE SCALE GENOMIC DNA]</scope>
    <source>
        <strain evidence="2 3">08HL01032</strain>
    </source>
</reference>
<dbReference type="SMART" id="SM00530">
    <property type="entry name" value="HTH_XRE"/>
    <property type="match status" value="1"/>
</dbReference>
<feature type="domain" description="HTH cro/C1-type" evidence="1">
    <location>
        <begin position="13"/>
        <end position="68"/>
    </location>
</feature>
<name>A0A0A8E5F8_9GAMM</name>
<gene>
    <name evidence="2" type="ORF">SD28_03935</name>
</gene>
<keyword evidence="3" id="KW-1185">Reference proteome</keyword>
<accession>A0A0A8E5F8</accession>
<dbReference type="OrthoDB" id="9800901at2"/>
<evidence type="ECO:0000313" key="3">
    <source>
        <dbReference type="Proteomes" id="UP000031104"/>
    </source>
</evidence>
<proteinExistence type="predicted"/>
<dbReference type="InterPro" id="IPR010982">
    <property type="entry name" value="Lambda_DNA-bd_dom_sf"/>
</dbReference>
<evidence type="ECO:0000259" key="1">
    <source>
        <dbReference type="PROSITE" id="PS50943"/>
    </source>
</evidence>
<dbReference type="HOGENOM" id="CLU_2751947_0_0_6"/>
<sequence length="70" mass="8037">MDGYLKNAIPMMLRIERENKGLSAPAVAKALGIPYQNYWRIERGERKNLTISTLQKIVSIFGRNLDVNFI</sequence>
<dbReference type="AlphaFoldDB" id="A0A0A8E5F8"/>
<protein>
    <recommendedName>
        <fullName evidence="1">HTH cro/C1-type domain-containing protein</fullName>
    </recommendedName>
</protein>
<evidence type="ECO:0000313" key="2">
    <source>
        <dbReference type="EMBL" id="AJC48837.1"/>
    </source>
</evidence>
<dbReference type="PROSITE" id="PS50943">
    <property type="entry name" value="HTH_CROC1"/>
    <property type="match status" value="1"/>
</dbReference>